<feature type="domain" description="Penicillin-binding protein transpeptidase" evidence="14">
    <location>
        <begin position="296"/>
        <end position="669"/>
    </location>
</feature>
<evidence type="ECO:0000256" key="10">
    <source>
        <dbReference type="ARBA" id="ARBA00022989"/>
    </source>
</evidence>
<dbReference type="EMBL" id="CAEZUJ010000064">
    <property type="protein sequence ID" value="CAB4606738.1"/>
    <property type="molecule type" value="Genomic_DNA"/>
</dbReference>
<dbReference type="AlphaFoldDB" id="A0A6J6HDD3"/>
<dbReference type="GO" id="GO:0071555">
    <property type="term" value="P:cell wall organization"/>
    <property type="evidence" value="ECO:0007669"/>
    <property type="project" value="UniProtKB-KW"/>
</dbReference>
<feature type="transmembrane region" description="Helical" evidence="13">
    <location>
        <begin position="12"/>
        <end position="32"/>
    </location>
</feature>
<dbReference type="InterPro" id="IPR001460">
    <property type="entry name" value="PCN-bd_Tpept"/>
</dbReference>
<evidence type="ECO:0000256" key="1">
    <source>
        <dbReference type="ARBA" id="ARBA00004167"/>
    </source>
</evidence>
<dbReference type="GO" id="GO:0008658">
    <property type="term" value="F:penicillin binding"/>
    <property type="evidence" value="ECO:0007669"/>
    <property type="project" value="InterPro"/>
</dbReference>
<keyword evidence="10 13" id="KW-1133">Transmembrane helix</keyword>
<dbReference type="Gene3D" id="3.30.1390.30">
    <property type="entry name" value="Penicillin-binding protein 2a, domain 3"/>
    <property type="match status" value="1"/>
</dbReference>
<keyword evidence="6 13" id="KW-0812">Transmembrane</keyword>
<evidence type="ECO:0000259" key="14">
    <source>
        <dbReference type="Pfam" id="PF00905"/>
    </source>
</evidence>
<proteinExistence type="predicted"/>
<dbReference type="InterPro" id="IPR036138">
    <property type="entry name" value="PBP_dimer_sf"/>
</dbReference>
<dbReference type="Gene3D" id="3.40.710.10">
    <property type="entry name" value="DD-peptidase/beta-lactamase superfamily"/>
    <property type="match status" value="1"/>
</dbReference>
<evidence type="ECO:0000256" key="5">
    <source>
        <dbReference type="ARBA" id="ARBA00022670"/>
    </source>
</evidence>
<evidence type="ECO:0000256" key="9">
    <source>
        <dbReference type="ARBA" id="ARBA00022984"/>
    </source>
</evidence>
<evidence type="ECO:0000256" key="11">
    <source>
        <dbReference type="ARBA" id="ARBA00023136"/>
    </source>
</evidence>
<evidence type="ECO:0000256" key="6">
    <source>
        <dbReference type="ARBA" id="ARBA00022692"/>
    </source>
</evidence>
<evidence type="ECO:0000256" key="2">
    <source>
        <dbReference type="ARBA" id="ARBA00004236"/>
    </source>
</evidence>
<evidence type="ECO:0000313" key="16">
    <source>
        <dbReference type="EMBL" id="CAB4606738.1"/>
    </source>
</evidence>
<dbReference type="InterPro" id="IPR005311">
    <property type="entry name" value="PBP_dimer"/>
</dbReference>
<reference evidence="16" key="1">
    <citation type="submission" date="2020-05" db="EMBL/GenBank/DDBJ databases">
        <authorList>
            <person name="Chiriac C."/>
            <person name="Salcher M."/>
            <person name="Ghai R."/>
            <person name="Kavagutti S V."/>
        </authorList>
    </citation>
    <scope>NUCLEOTIDE SEQUENCE</scope>
</reference>
<dbReference type="GO" id="GO:0009002">
    <property type="term" value="F:serine-type D-Ala-D-Ala carboxypeptidase activity"/>
    <property type="evidence" value="ECO:0007669"/>
    <property type="project" value="InterPro"/>
</dbReference>
<dbReference type="Pfam" id="PF03717">
    <property type="entry name" value="PBP_dimer"/>
    <property type="match status" value="1"/>
</dbReference>
<keyword evidence="9" id="KW-0573">Peptidoglycan synthesis</keyword>
<dbReference type="GO" id="GO:0005886">
    <property type="term" value="C:plasma membrane"/>
    <property type="evidence" value="ECO:0007669"/>
    <property type="project" value="UniProtKB-SubCell"/>
</dbReference>
<accession>A0A6J6HDD3</accession>
<dbReference type="PANTHER" id="PTHR30627:SF2">
    <property type="entry name" value="PEPTIDOGLYCAN D,D-TRANSPEPTIDASE MRDA"/>
    <property type="match status" value="1"/>
</dbReference>
<keyword evidence="7" id="KW-0378">Hydrolase</keyword>
<feature type="domain" description="Penicillin-binding protein dimerisation" evidence="15">
    <location>
        <begin position="55"/>
        <end position="241"/>
    </location>
</feature>
<dbReference type="SUPFAM" id="SSF56601">
    <property type="entry name" value="beta-lactamase/transpeptidase-like"/>
    <property type="match status" value="1"/>
</dbReference>
<evidence type="ECO:0000256" key="12">
    <source>
        <dbReference type="ARBA" id="ARBA00023316"/>
    </source>
</evidence>
<dbReference type="SUPFAM" id="SSF56519">
    <property type="entry name" value="Penicillin binding protein dimerisation domain"/>
    <property type="match status" value="1"/>
</dbReference>
<gene>
    <name evidence="16" type="ORF">UFOPK1811_01170</name>
</gene>
<dbReference type="InterPro" id="IPR017790">
    <property type="entry name" value="Penicillin-binding_protein_2"/>
</dbReference>
<evidence type="ECO:0000256" key="13">
    <source>
        <dbReference type="SAM" id="Phobius"/>
    </source>
</evidence>
<name>A0A6J6HDD3_9ZZZZ</name>
<dbReference type="InterPro" id="IPR012338">
    <property type="entry name" value="Beta-lactam/transpept-like"/>
</dbReference>
<keyword evidence="5" id="KW-0645">Protease</keyword>
<keyword evidence="8" id="KW-0133">Cell shape</keyword>
<protein>
    <submittedName>
        <fullName evidence="16">Unannotated protein</fullName>
    </submittedName>
</protein>
<dbReference type="GO" id="GO:0008360">
    <property type="term" value="P:regulation of cell shape"/>
    <property type="evidence" value="ECO:0007669"/>
    <property type="project" value="UniProtKB-KW"/>
</dbReference>
<dbReference type="GO" id="GO:0009252">
    <property type="term" value="P:peptidoglycan biosynthetic process"/>
    <property type="evidence" value="ECO:0007669"/>
    <property type="project" value="UniProtKB-KW"/>
</dbReference>
<keyword evidence="11 13" id="KW-0472">Membrane</keyword>
<sequence>MRQLSERSRLSLIVIQIFLFSLMIALAGRLFYLQVAAAPKYKTAALEIQSRNIVTPAIRGMILDSSGKPLAVNQVGLVITVDRSKIDGLEDKGESVLRKLAKTLKVDYPSLYGKTRLCGEKIASELTGKARCWNGSRYQPIPVTLTATEDIALQIAEHSEIYFGVEASPQGFRFYPAPDGSNSAHVLGYVGPVSEKDLLKERDRPLFVNEVLGKAGLEYQYDDLLRGTPGVKTIVVDRREAATSVLKENPPISGDHLVTSIDAKLQAVVEEQLLAAINRARSGAVDKKGARKADSGAAIVMDVKTGRILAMASYPTYDPNIWENGISQQQATDLYSDAKSVPALSRALQGTFAPASTFKVVSVVAADRAGYDLNGTYDCPAQFKVGNRIFKNYESKGVGLVKLQQGIAISCDTLWYKIAFDEWLKDGGLKPKSGAKNYFYTAAKDFRIGEKTGIDLPSESSGRLADRQWRADWYARNKNYFCDYQKRATKAQLTPYLIAIAKENCVDGDKVRAGDAVNFAIGQGDTTMTPLQMVQIYAALANGGTVWKPTVAWGVVTPAGEKVREITPEKIGKLPISKKTLTFLNKALRSVITDGTAKWRFDGMPVAISAKTGTGEVYGKNLDGSAKDTTSWLASYGPTEKPKYAVVMMVSQGGTGSGTSGPSVRKIYEAIFGIQGSKIDSTTAIFPSGPPKVIPLRVIPNVSAK</sequence>
<keyword evidence="3" id="KW-1003">Cell membrane</keyword>
<evidence type="ECO:0000256" key="8">
    <source>
        <dbReference type="ARBA" id="ARBA00022960"/>
    </source>
</evidence>
<evidence type="ECO:0000256" key="3">
    <source>
        <dbReference type="ARBA" id="ARBA00022475"/>
    </source>
</evidence>
<dbReference type="NCBIfam" id="TIGR03423">
    <property type="entry name" value="pbp2_mrdA"/>
    <property type="match status" value="1"/>
</dbReference>
<dbReference type="GO" id="GO:0071972">
    <property type="term" value="F:peptidoglycan L,D-transpeptidase activity"/>
    <property type="evidence" value="ECO:0007669"/>
    <property type="project" value="TreeGrafter"/>
</dbReference>
<dbReference type="Pfam" id="PF00905">
    <property type="entry name" value="Transpeptidase"/>
    <property type="match status" value="1"/>
</dbReference>
<dbReference type="InterPro" id="IPR050515">
    <property type="entry name" value="Beta-lactam/transpept"/>
</dbReference>
<organism evidence="16">
    <name type="scientific">freshwater metagenome</name>
    <dbReference type="NCBI Taxonomy" id="449393"/>
    <lineage>
        <taxon>unclassified sequences</taxon>
        <taxon>metagenomes</taxon>
        <taxon>ecological metagenomes</taxon>
    </lineage>
</organism>
<dbReference type="Gene3D" id="3.90.1310.10">
    <property type="entry name" value="Penicillin-binding protein 2a (Domain 2)"/>
    <property type="match status" value="1"/>
</dbReference>
<evidence type="ECO:0000259" key="15">
    <source>
        <dbReference type="Pfam" id="PF03717"/>
    </source>
</evidence>
<comment type="subcellular location">
    <subcellularLocation>
        <location evidence="2">Cell membrane</location>
    </subcellularLocation>
    <subcellularLocation>
        <location evidence="1">Membrane</location>
        <topology evidence="1">Single-pass membrane protein</topology>
    </subcellularLocation>
</comment>
<evidence type="ECO:0000256" key="7">
    <source>
        <dbReference type="ARBA" id="ARBA00022801"/>
    </source>
</evidence>
<keyword evidence="4" id="KW-0997">Cell inner membrane</keyword>
<dbReference type="GO" id="GO:0006508">
    <property type="term" value="P:proteolysis"/>
    <property type="evidence" value="ECO:0007669"/>
    <property type="project" value="UniProtKB-KW"/>
</dbReference>
<dbReference type="PANTHER" id="PTHR30627">
    <property type="entry name" value="PEPTIDOGLYCAN D,D-TRANSPEPTIDASE"/>
    <property type="match status" value="1"/>
</dbReference>
<evidence type="ECO:0000256" key="4">
    <source>
        <dbReference type="ARBA" id="ARBA00022519"/>
    </source>
</evidence>
<keyword evidence="12" id="KW-0961">Cell wall biogenesis/degradation</keyword>